<dbReference type="OrthoDB" id="10405399at2759"/>
<dbReference type="AlphaFoldDB" id="A0A077Z9Z4"/>
<name>A0A077Z9Z4_TRITR</name>
<feature type="transmembrane region" description="Helical" evidence="1">
    <location>
        <begin position="55"/>
        <end position="78"/>
    </location>
</feature>
<protein>
    <submittedName>
        <fullName evidence="2">Uncharacterized protein</fullName>
    </submittedName>
</protein>
<feature type="transmembrane region" description="Helical" evidence="1">
    <location>
        <begin position="90"/>
        <end position="110"/>
    </location>
</feature>
<feature type="transmembrane region" description="Helical" evidence="1">
    <location>
        <begin position="140"/>
        <end position="163"/>
    </location>
</feature>
<feature type="transmembrane region" description="Helical" evidence="1">
    <location>
        <begin position="21"/>
        <end position="43"/>
    </location>
</feature>
<reference evidence="2" key="1">
    <citation type="submission" date="2014-01" db="EMBL/GenBank/DDBJ databases">
        <authorList>
            <person name="Aslett M."/>
        </authorList>
    </citation>
    <scope>NUCLEOTIDE SEQUENCE</scope>
</reference>
<dbReference type="EMBL" id="HG806057">
    <property type="protein sequence ID" value="CDW56589.1"/>
    <property type="molecule type" value="Genomic_DNA"/>
</dbReference>
<dbReference type="Proteomes" id="UP000030665">
    <property type="component" value="Unassembled WGS sequence"/>
</dbReference>
<evidence type="ECO:0000256" key="1">
    <source>
        <dbReference type="SAM" id="Phobius"/>
    </source>
</evidence>
<gene>
    <name evidence="2" type="ORF">TTRE_0000486901</name>
</gene>
<reference evidence="2" key="2">
    <citation type="submission" date="2014-03" db="EMBL/GenBank/DDBJ databases">
        <title>The whipworm genome and dual-species transcriptomics of an intimate host-pathogen interaction.</title>
        <authorList>
            <person name="Foth B.J."/>
            <person name="Tsai I.J."/>
            <person name="Reid A.J."/>
            <person name="Bancroft A.J."/>
            <person name="Nichol S."/>
            <person name="Tracey A."/>
            <person name="Holroyd N."/>
            <person name="Cotton J.A."/>
            <person name="Stanley E.J."/>
            <person name="Zarowiecki M."/>
            <person name="Liu J.Z."/>
            <person name="Huckvale T."/>
            <person name="Cooper P.J."/>
            <person name="Grencis R.K."/>
            <person name="Berriman M."/>
        </authorList>
    </citation>
    <scope>NUCLEOTIDE SEQUENCE [LARGE SCALE GENOMIC DNA]</scope>
</reference>
<proteinExistence type="predicted"/>
<keyword evidence="1" id="KW-0812">Transmembrane</keyword>
<evidence type="ECO:0000313" key="3">
    <source>
        <dbReference type="Proteomes" id="UP000030665"/>
    </source>
</evidence>
<keyword evidence="3" id="KW-1185">Reference proteome</keyword>
<accession>A0A077Z9Z4</accession>
<keyword evidence="1" id="KW-0472">Membrane</keyword>
<evidence type="ECO:0000313" key="2">
    <source>
        <dbReference type="EMBL" id="CDW56589.1"/>
    </source>
</evidence>
<sequence>MVPTTFDAPQVLKEAKLFNRVSLLVAAYFSTGLQFTFAISFIVMGARLQASTPKLLSCGSIVIGLMTCSSAVLLLVGVYKSMLRLVLQNLVVLAVDIILLVAVFLLAIIATCELHSFAGMVTSERYKESITLLTTYCEKAAIFACTSTAVSVFNVVIVLRVFMVLRDARKAAKNFWMATVPAPPVCQAVGSPCSYPIYKYDDQPSTSGSFEDPGLLRSIPYSEAYSKVVK</sequence>
<keyword evidence="1" id="KW-1133">Transmembrane helix</keyword>
<organism evidence="2 3">
    <name type="scientific">Trichuris trichiura</name>
    <name type="common">Whipworm</name>
    <name type="synonym">Trichocephalus trichiurus</name>
    <dbReference type="NCBI Taxonomy" id="36087"/>
    <lineage>
        <taxon>Eukaryota</taxon>
        <taxon>Metazoa</taxon>
        <taxon>Ecdysozoa</taxon>
        <taxon>Nematoda</taxon>
        <taxon>Enoplea</taxon>
        <taxon>Dorylaimia</taxon>
        <taxon>Trichinellida</taxon>
        <taxon>Trichuridae</taxon>
        <taxon>Trichuris</taxon>
    </lineage>
</organism>